<dbReference type="InterPro" id="IPR046373">
    <property type="entry name" value="Acyl-CoA_Oxase/DH_mid-dom_sf"/>
</dbReference>
<dbReference type="STRING" id="1123265.GCA_000686625_01362"/>
<name>A0A4U9VIV5_9SPHI</name>
<dbReference type="KEGG" id="stha:NCTC11429_03455"/>
<protein>
    <submittedName>
        <fullName evidence="1">Acyl-CoA dehydrogenase</fullName>
    </submittedName>
</protein>
<dbReference type="SUPFAM" id="SSF56645">
    <property type="entry name" value="Acyl-CoA dehydrogenase NM domain-like"/>
    <property type="match status" value="1"/>
</dbReference>
<organism evidence="2 3">
    <name type="scientific">Sphingobacterium thalpophilum</name>
    <dbReference type="NCBI Taxonomy" id="259"/>
    <lineage>
        <taxon>Bacteria</taxon>
        <taxon>Pseudomonadati</taxon>
        <taxon>Bacteroidota</taxon>
        <taxon>Sphingobacteriia</taxon>
        <taxon>Sphingobacteriales</taxon>
        <taxon>Sphingobacteriaceae</taxon>
        <taxon>Sphingobacterium</taxon>
    </lineage>
</organism>
<sequence>MQLSHEDIACLMDCQRKGILQKTLSDEQLALIYRNRWFKMWVPTSLGGLGLHLSQGLSLLEELAYWDGGLAWTVTLCAGANLFVGYIDPAVATDLFVSDKVCLGGSGQIAGIASREGSAYRLKGHWKYATGAPHLTHFTLNAFVYDQGKPLLDNAGNPISQSFFVSRDHVLVHYDWDTFGLEATASHSFSLDDVLVPENHSFQIDGSKSTHVDLLYQYPFIPFAELTLLANFMGMYRRFLDLMDKLFVLRSNEGKWQSPESKAAFRVLDRIQQDYSQRKISLLDLAADSWENLVNGKDNSPWYDRIADESRNFVDTMLANVIKLYPHSGIAGAATDSEINIVFRNIFTASQHRLLQRNLS</sequence>
<dbReference type="EMBL" id="LR590484">
    <property type="protein sequence ID" value="VTR47006.1"/>
    <property type="molecule type" value="Genomic_DNA"/>
</dbReference>
<dbReference type="RefSeq" id="WP_028068909.1">
    <property type="nucleotide sequence ID" value="NZ_JBEOQA010000002.1"/>
</dbReference>
<keyword evidence="4" id="KW-1185">Reference proteome</keyword>
<evidence type="ECO:0000313" key="2">
    <source>
        <dbReference type="EMBL" id="VTR47006.1"/>
    </source>
</evidence>
<evidence type="ECO:0000313" key="3">
    <source>
        <dbReference type="Proteomes" id="UP000308196"/>
    </source>
</evidence>
<evidence type="ECO:0000313" key="4">
    <source>
        <dbReference type="Proteomes" id="UP001566204"/>
    </source>
</evidence>
<dbReference type="EMBL" id="JBEOQB010000005">
    <property type="protein sequence ID" value="MEZ0453473.1"/>
    <property type="molecule type" value="Genomic_DNA"/>
</dbReference>
<accession>A0A4U9VIV5</accession>
<dbReference type="GO" id="GO:0050660">
    <property type="term" value="F:flavin adenine dinucleotide binding"/>
    <property type="evidence" value="ECO:0007669"/>
    <property type="project" value="InterPro"/>
</dbReference>
<dbReference type="Proteomes" id="UP000308196">
    <property type="component" value="Chromosome"/>
</dbReference>
<dbReference type="AlphaFoldDB" id="A0A4U9VIV5"/>
<dbReference type="Gene3D" id="1.10.540.10">
    <property type="entry name" value="Acyl-CoA dehydrogenase/oxidase, N-terminal domain"/>
    <property type="match status" value="1"/>
</dbReference>
<dbReference type="PIRSF" id="PIRSF016578">
    <property type="entry name" value="HsaA"/>
    <property type="match status" value="1"/>
</dbReference>
<proteinExistence type="predicted"/>
<reference evidence="1 4" key="2">
    <citation type="submission" date="2024-06" db="EMBL/GenBank/DDBJ databases">
        <title>Soil Sphingobacterium thalpophilum.</title>
        <authorList>
            <person name="Yang J."/>
            <person name="Li J."/>
        </authorList>
    </citation>
    <scope>NUCLEOTIDE SEQUENCE [LARGE SCALE GENOMIC DNA]</scope>
    <source>
        <strain evidence="1 4">22g91tb</strain>
    </source>
</reference>
<gene>
    <name evidence="1" type="ORF">ABTW24_17910</name>
    <name evidence="2" type="ORF">NCTC11429_03455</name>
</gene>
<dbReference type="Gene3D" id="2.40.110.10">
    <property type="entry name" value="Butyryl-CoA Dehydrogenase, subunit A, domain 2"/>
    <property type="match status" value="1"/>
</dbReference>
<dbReference type="GeneID" id="78464123"/>
<dbReference type="GO" id="GO:0016627">
    <property type="term" value="F:oxidoreductase activity, acting on the CH-CH group of donors"/>
    <property type="evidence" value="ECO:0007669"/>
    <property type="project" value="InterPro"/>
</dbReference>
<dbReference type="InterPro" id="IPR037069">
    <property type="entry name" value="AcylCoA_DH/ox_N_sf"/>
</dbReference>
<evidence type="ECO:0000313" key="1">
    <source>
        <dbReference type="EMBL" id="MEZ0453473.1"/>
    </source>
</evidence>
<dbReference type="Proteomes" id="UP001566204">
    <property type="component" value="Unassembled WGS sequence"/>
</dbReference>
<dbReference type="Gene3D" id="1.20.140.10">
    <property type="entry name" value="Butyryl-CoA Dehydrogenase, subunit A, domain 3"/>
    <property type="match status" value="1"/>
</dbReference>
<reference evidence="2 3" key="1">
    <citation type="submission" date="2019-05" db="EMBL/GenBank/DDBJ databases">
        <authorList>
            <consortium name="Pathogen Informatics"/>
        </authorList>
    </citation>
    <scope>NUCLEOTIDE SEQUENCE [LARGE SCALE GENOMIC DNA]</scope>
    <source>
        <strain evidence="2 3">NCTC11429</strain>
    </source>
</reference>
<dbReference type="InterPro" id="IPR009100">
    <property type="entry name" value="AcylCoA_DH/oxidase_NM_dom_sf"/>
</dbReference>